<dbReference type="PANTHER" id="PTHR44068">
    <property type="entry name" value="ZGC:194242"/>
    <property type="match status" value="1"/>
</dbReference>
<name>A0A0G0CNZ2_9BACT</name>
<dbReference type="InterPro" id="IPR029063">
    <property type="entry name" value="SAM-dependent_MTases_sf"/>
</dbReference>
<comment type="caution">
    <text evidence="3">The sequence shown here is derived from an EMBL/GenBank/DDBJ whole genome shotgun (WGS) entry which is preliminary data.</text>
</comment>
<dbReference type="AlphaFoldDB" id="A0A0G0CNZ2"/>
<evidence type="ECO:0000256" key="1">
    <source>
        <dbReference type="ARBA" id="ARBA00022679"/>
    </source>
</evidence>
<protein>
    <submittedName>
        <fullName evidence="3">Type 11 methyltransferase</fullName>
    </submittedName>
</protein>
<accession>A0A0G0CNZ2</accession>
<dbReference type="SUPFAM" id="SSF53335">
    <property type="entry name" value="S-adenosyl-L-methionine-dependent methyltransferases"/>
    <property type="match status" value="1"/>
</dbReference>
<dbReference type="PANTHER" id="PTHR44068:SF11">
    <property type="entry name" value="GERANYL DIPHOSPHATE 2-C-METHYLTRANSFERASE"/>
    <property type="match status" value="1"/>
</dbReference>
<dbReference type="GO" id="GO:0008757">
    <property type="term" value="F:S-adenosylmethionine-dependent methyltransferase activity"/>
    <property type="evidence" value="ECO:0007669"/>
    <property type="project" value="InterPro"/>
</dbReference>
<dbReference type="CDD" id="cd02440">
    <property type="entry name" value="AdoMet_MTases"/>
    <property type="match status" value="1"/>
</dbReference>
<dbReference type="InterPro" id="IPR050447">
    <property type="entry name" value="Erg6_SMT_methyltransf"/>
</dbReference>
<evidence type="ECO:0000313" key="3">
    <source>
        <dbReference type="EMBL" id="KKP77936.1"/>
    </source>
</evidence>
<evidence type="ECO:0000259" key="2">
    <source>
        <dbReference type="Pfam" id="PF08241"/>
    </source>
</evidence>
<dbReference type="Proteomes" id="UP000034816">
    <property type="component" value="Unassembled WGS sequence"/>
</dbReference>
<dbReference type="Pfam" id="PF08241">
    <property type="entry name" value="Methyltransf_11"/>
    <property type="match status" value="1"/>
</dbReference>
<keyword evidence="3" id="KW-0489">Methyltransferase</keyword>
<dbReference type="GO" id="GO:0032259">
    <property type="term" value="P:methylation"/>
    <property type="evidence" value="ECO:0007669"/>
    <property type="project" value="UniProtKB-KW"/>
</dbReference>
<feature type="domain" description="Methyltransferase type 11" evidence="2">
    <location>
        <begin position="77"/>
        <end position="125"/>
    </location>
</feature>
<dbReference type="InterPro" id="IPR013216">
    <property type="entry name" value="Methyltransf_11"/>
</dbReference>
<reference evidence="3 4" key="1">
    <citation type="journal article" date="2015" name="Nature">
        <title>rRNA introns, odd ribosomes, and small enigmatic genomes across a large radiation of phyla.</title>
        <authorList>
            <person name="Brown C.T."/>
            <person name="Hug L.A."/>
            <person name="Thomas B.C."/>
            <person name="Sharon I."/>
            <person name="Castelle C.J."/>
            <person name="Singh A."/>
            <person name="Wilkins M.J."/>
            <person name="Williams K.H."/>
            <person name="Banfield J.F."/>
        </authorList>
    </citation>
    <scope>NUCLEOTIDE SEQUENCE [LARGE SCALE GENOMIC DNA]</scope>
</reference>
<dbReference type="Gene3D" id="3.40.50.150">
    <property type="entry name" value="Vaccinia Virus protein VP39"/>
    <property type="match status" value="1"/>
</dbReference>
<sequence>MSKFGSENVVTRERWLEKTIKKIPRGSKILDAGAGELKYKYLCKNLKYVSQDFAQYNGGPDDVGLQTGKWDNSKIDIVSDIIKIPVEKESFDAIMCIEVFEHLPEPALAVKEFSRIIKKGGSLVLTAPFASLTHFAPYYYANGYSRFWYEEILEKNGFKIKEMTFNGNYFEYIAQELKRIRFVEAKYAGTKLSRNPIFRFAINVILEFLEKMSLKDKKSKELLCFGIHILAIKEK</sequence>
<dbReference type="EMBL" id="LBQH01000007">
    <property type="protein sequence ID" value="KKP77936.1"/>
    <property type="molecule type" value="Genomic_DNA"/>
</dbReference>
<keyword evidence="1 3" id="KW-0808">Transferase</keyword>
<gene>
    <name evidence="3" type="ORF">UR73_C0007G0021</name>
</gene>
<evidence type="ECO:0000313" key="4">
    <source>
        <dbReference type="Proteomes" id="UP000034816"/>
    </source>
</evidence>
<organism evidence="3 4">
    <name type="scientific">candidate division WS6 bacterium GW2011_GWF1_35_23</name>
    <dbReference type="NCBI Taxonomy" id="1619097"/>
    <lineage>
        <taxon>Bacteria</taxon>
        <taxon>Candidatus Dojkabacteria</taxon>
    </lineage>
</organism>
<proteinExistence type="predicted"/>